<dbReference type="Proteomes" id="UP001146793">
    <property type="component" value="Unassembled WGS sequence"/>
</dbReference>
<evidence type="ECO:0000313" key="3">
    <source>
        <dbReference type="Proteomes" id="UP001146793"/>
    </source>
</evidence>
<dbReference type="EMBL" id="JANTQA010000023">
    <property type="protein sequence ID" value="KAJ3443097.1"/>
    <property type="molecule type" value="Genomic_DNA"/>
</dbReference>
<accession>A0AAV7ZM75</accession>
<dbReference type="SUPFAM" id="SSF56112">
    <property type="entry name" value="Protein kinase-like (PK-like)"/>
    <property type="match status" value="1"/>
</dbReference>
<dbReference type="InterPro" id="IPR011009">
    <property type="entry name" value="Kinase-like_dom_sf"/>
</dbReference>
<organism evidence="2 3">
    <name type="scientific">Anaeramoeba flamelloides</name>
    <dbReference type="NCBI Taxonomy" id="1746091"/>
    <lineage>
        <taxon>Eukaryota</taxon>
        <taxon>Metamonada</taxon>
        <taxon>Anaeramoebidae</taxon>
        <taxon>Anaeramoeba</taxon>
    </lineage>
</organism>
<reference evidence="2" key="1">
    <citation type="submission" date="2022-08" db="EMBL/GenBank/DDBJ databases">
        <title>Novel sulphate-reducing endosymbionts in the free-living metamonad Anaeramoeba.</title>
        <authorList>
            <person name="Jerlstrom-Hultqvist J."/>
            <person name="Cepicka I."/>
            <person name="Gallot-Lavallee L."/>
            <person name="Salas-Leiva D."/>
            <person name="Curtis B.A."/>
            <person name="Zahonova K."/>
            <person name="Pipaliya S."/>
            <person name="Dacks J."/>
            <person name="Roger A.J."/>
        </authorList>
    </citation>
    <scope>NUCLEOTIDE SEQUENCE</scope>
    <source>
        <strain evidence="2">Busselton2</strain>
    </source>
</reference>
<sequence>MVEDLHNKGYYHRNICVANIMVEKKENTIKNNNFIYNDNDNDNDNDDDNDNDNDNDNNNNNVNDQKNSKTKKKNTNNNNVSTFDYIPKFVDFDSTYLKTNQTKKFSWWHLLSWTKMYC</sequence>
<evidence type="ECO:0000313" key="2">
    <source>
        <dbReference type="EMBL" id="KAJ3443097.1"/>
    </source>
</evidence>
<feature type="region of interest" description="Disordered" evidence="1">
    <location>
        <begin position="32"/>
        <end position="80"/>
    </location>
</feature>
<protein>
    <recommendedName>
        <fullName evidence="4">Protein kinase domain-containing protein</fullName>
    </recommendedName>
</protein>
<evidence type="ECO:0000256" key="1">
    <source>
        <dbReference type="SAM" id="MobiDB-lite"/>
    </source>
</evidence>
<proteinExistence type="predicted"/>
<comment type="caution">
    <text evidence="2">The sequence shown here is derived from an EMBL/GenBank/DDBJ whole genome shotgun (WGS) entry which is preliminary data.</text>
</comment>
<dbReference type="AlphaFoldDB" id="A0AAV7ZM75"/>
<feature type="compositionally biased region" description="Acidic residues" evidence="1">
    <location>
        <begin position="39"/>
        <end position="55"/>
    </location>
</feature>
<name>A0AAV7ZM75_9EUKA</name>
<evidence type="ECO:0008006" key="4">
    <source>
        <dbReference type="Google" id="ProtNLM"/>
    </source>
</evidence>
<gene>
    <name evidence="2" type="ORF">M0812_08928</name>
</gene>